<gene>
    <name evidence="3" type="ORF">QBC47DRAFT_418108</name>
</gene>
<feature type="compositionally biased region" description="Basic and acidic residues" evidence="1">
    <location>
        <begin position="435"/>
        <end position="449"/>
    </location>
</feature>
<keyword evidence="4" id="KW-1185">Reference proteome</keyword>
<evidence type="ECO:0008006" key="5">
    <source>
        <dbReference type="Google" id="ProtNLM"/>
    </source>
</evidence>
<keyword evidence="2" id="KW-0732">Signal</keyword>
<dbReference type="Proteomes" id="UP001239445">
    <property type="component" value="Unassembled WGS sequence"/>
</dbReference>
<evidence type="ECO:0000313" key="4">
    <source>
        <dbReference type="Proteomes" id="UP001239445"/>
    </source>
</evidence>
<comment type="caution">
    <text evidence="3">The sequence shown here is derived from an EMBL/GenBank/DDBJ whole genome shotgun (WGS) entry which is preliminary data.</text>
</comment>
<proteinExistence type="predicted"/>
<feature type="region of interest" description="Disordered" evidence="1">
    <location>
        <begin position="415"/>
        <end position="449"/>
    </location>
</feature>
<accession>A0AAJ0F4G9</accession>
<organism evidence="3 4">
    <name type="scientific">Echria macrotheca</name>
    <dbReference type="NCBI Taxonomy" id="438768"/>
    <lineage>
        <taxon>Eukaryota</taxon>
        <taxon>Fungi</taxon>
        <taxon>Dikarya</taxon>
        <taxon>Ascomycota</taxon>
        <taxon>Pezizomycotina</taxon>
        <taxon>Sordariomycetes</taxon>
        <taxon>Sordariomycetidae</taxon>
        <taxon>Sordariales</taxon>
        <taxon>Schizotheciaceae</taxon>
        <taxon>Echria</taxon>
    </lineage>
</organism>
<dbReference type="AlphaFoldDB" id="A0AAJ0F4G9"/>
<dbReference type="EMBL" id="MU839847">
    <property type="protein sequence ID" value="KAK1750328.1"/>
    <property type="molecule type" value="Genomic_DNA"/>
</dbReference>
<evidence type="ECO:0000256" key="1">
    <source>
        <dbReference type="SAM" id="MobiDB-lite"/>
    </source>
</evidence>
<sequence length="537" mass="59211">MSILFSLVVFLLLSLHSNAQFTINKPLIKTIPGIQFAQPTATATPGGLPKFEINPNLQVVKDKFRDFQFKTLPEAQQYPFGSVSVADPEITKGKRIKIPLAPPHADPYDATAAELRESVLNLTLPIVMSQLGFSDAQITAKIPKAYPAVSALLRTLPGQKGGRDSVARRDIFGDIVDIFEGIACSVVAATALPVFLITENDFSVLNHGSAAITQDQQFFAYPIYKDLALTAPIHIYYDAYQPPVFEFGTVEGTTFNRNIYIKRSAPNTPDSSTTRLLLHEMKHVQQYADKDWSLALYGLSYLYGWCKAGFSYSNIPEEIEAREWASHVDKLLVWPSPGCYFFDVWRVKNLFSTLGYPVSQDYSNVPGLADAIELPFQVGALQVQLKPKVCYRLFNTDELVSRAAATCTLQPDCPRRKRAPAPKQRDCQPGDDSCEDPKTPGHRDYPDKCKQSDINAANNACSARKNQWAAIAGKPWLCDAAVGPPPSAQPGCPTNCGLVQQIPVTSKSCKSDNPPDGCFDAAEHNAWCRAERERCGQ</sequence>
<protein>
    <recommendedName>
        <fullName evidence="5">DUF4157 domain-containing protein</fullName>
    </recommendedName>
</protein>
<feature type="signal peptide" evidence="2">
    <location>
        <begin position="1"/>
        <end position="19"/>
    </location>
</feature>
<name>A0AAJ0F4G9_9PEZI</name>
<evidence type="ECO:0000313" key="3">
    <source>
        <dbReference type="EMBL" id="KAK1750328.1"/>
    </source>
</evidence>
<feature type="chain" id="PRO_5042539718" description="DUF4157 domain-containing protein" evidence="2">
    <location>
        <begin position="20"/>
        <end position="537"/>
    </location>
</feature>
<reference evidence="3" key="1">
    <citation type="submission" date="2023-06" db="EMBL/GenBank/DDBJ databases">
        <title>Genome-scale phylogeny and comparative genomics of the fungal order Sordariales.</title>
        <authorList>
            <consortium name="Lawrence Berkeley National Laboratory"/>
            <person name="Hensen N."/>
            <person name="Bonometti L."/>
            <person name="Westerberg I."/>
            <person name="Brannstrom I.O."/>
            <person name="Guillou S."/>
            <person name="Cros-Aarteil S."/>
            <person name="Calhoun S."/>
            <person name="Haridas S."/>
            <person name="Kuo A."/>
            <person name="Mondo S."/>
            <person name="Pangilinan J."/>
            <person name="Riley R."/>
            <person name="Labutti K."/>
            <person name="Andreopoulos B."/>
            <person name="Lipzen A."/>
            <person name="Chen C."/>
            <person name="Yanf M."/>
            <person name="Daum C."/>
            <person name="Ng V."/>
            <person name="Clum A."/>
            <person name="Steindorff A."/>
            <person name="Ohm R."/>
            <person name="Martin F."/>
            <person name="Silar P."/>
            <person name="Natvig D."/>
            <person name="Lalanne C."/>
            <person name="Gautier V."/>
            <person name="Ament-Velasquez S.L."/>
            <person name="Kruys A."/>
            <person name="Hutchinson M.I."/>
            <person name="Powell A.J."/>
            <person name="Barry K."/>
            <person name="Miller A.N."/>
            <person name="Grigoriev I.V."/>
            <person name="Debuchy R."/>
            <person name="Gladieux P."/>
            <person name="Thoren M.H."/>
            <person name="Johannesson H."/>
        </authorList>
    </citation>
    <scope>NUCLEOTIDE SEQUENCE</scope>
    <source>
        <strain evidence="3">PSN4</strain>
    </source>
</reference>
<evidence type="ECO:0000256" key="2">
    <source>
        <dbReference type="SAM" id="SignalP"/>
    </source>
</evidence>